<accession>A0ACC1H9D4</accession>
<feature type="non-terminal residue" evidence="1">
    <location>
        <position position="117"/>
    </location>
</feature>
<name>A0ACC1H9D4_9FUNG</name>
<comment type="caution">
    <text evidence="1">The sequence shown here is derived from an EMBL/GenBank/DDBJ whole genome shotgun (WGS) entry which is preliminary data.</text>
</comment>
<evidence type="ECO:0000313" key="2">
    <source>
        <dbReference type="Proteomes" id="UP001145114"/>
    </source>
</evidence>
<dbReference type="EMBL" id="JAMZIH010008723">
    <property type="protein sequence ID" value="KAJ1671501.1"/>
    <property type="molecule type" value="Genomic_DNA"/>
</dbReference>
<organism evidence="1 2">
    <name type="scientific">Spiromyces aspiralis</name>
    <dbReference type="NCBI Taxonomy" id="68401"/>
    <lineage>
        <taxon>Eukaryota</taxon>
        <taxon>Fungi</taxon>
        <taxon>Fungi incertae sedis</taxon>
        <taxon>Zoopagomycota</taxon>
        <taxon>Kickxellomycotina</taxon>
        <taxon>Kickxellomycetes</taxon>
        <taxon>Kickxellales</taxon>
        <taxon>Kickxellaceae</taxon>
        <taxon>Spiromyces</taxon>
    </lineage>
</organism>
<proteinExistence type="predicted"/>
<gene>
    <name evidence="1" type="primary">RRP46</name>
    <name evidence="1" type="ORF">EV182_007596</name>
</gene>
<evidence type="ECO:0000313" key="1">
    <source>
        <dbReference type="EMBL" id="KAJ1671501.1"/>
    </source>
</evidence>
<protein>
    <submittedName>
        <fullName evidence="1">Exosome non-catalytic core subunit rrp46</fullName>
    </submittedName>
</protein>
<reference evidence="1" key="1">
    <citation type="submission" date="2022-06" db="EMBL/GenBank/DDBJ databases">
        <title>Phylogenomic reconstructions and comparative analyses of Kickxellomycotina fungi.</title>
        <authorList>
            <person name="Reynolds N.K."/>
            <person name="Stajich J.E."/>
            <person name="Barry K."/>
            <person name="Grigoriev I.V."/>
            <person name="Crous P."/>
            <person name="Smith M.E."/>
        </authorList>
    </citation>
    <scope>NUCLEOTIDE SEQUENCE</scope>
    <source>
        <strain evidence="1">RSA 2271</strain>
    </source>
</reference>
<sequence>MASRIQRPDRRAETEIRALSCRQGFLKQADGSAQFSAGGRSTVICGVYGPAEARVYDERLDSAFVEVRYRPDIGVPQTGDTWNREWLRELFERVIMCHLHPRTLVQLNFQVVQNDGS</sequence>
<keyword evidence="2" id="KW-1185">Reference proteome</keyword>
<dbReference type="Proteomes" id="UP001145114">
    <property type="component" value="Unassembled WGS sequence"/>
</dbReference>